<keyword evidence="5" id="KW-0342">GTP-binding</keyword>
<dbReference type="GO" id="GO:0097216">
    <property type="term" value="F:guanosine tetraphosphate binding"/>
    <property type="evidence" value="ECO:0007669"/>
    <property type="project" value="UniProtKB-ARBA"/>
</dbReference>
<dbReference type="SUPFAM" id="SSF52540">
    <property type="entry name" value="P-loop containing nucleoside triphosphate hydrolases"/>
    <property type="match status" value="1"/>
</dbReference>
<evidence type="ECO:0000256" key="6">
    <source>
        <dbReference type="ARBA" id="ARBA00024731"/>
    </source>
</evidence>
<dbReference type="SUPFAM" id="SSF54980">
    <property type="entry name" value="EF-G C-terminal domain-like"/>
    <property type="match status" value="2"/>
</dbReference>
<dbReference type="NCBIfam" id="NF009379">
    <property type="entry name" value="PRK12740.1-3"/>
    <property type="match status" value="1"/>
</dbReference>
<dbReference type="InterPro" id="IPR027417">
    <property type="entry name" value="P-loop_NTPase"/>
</dbReference>
<dbReference type="GO" id="GO:0003746">
    <property type="term" value="F:translation elongation factor activity"/>
    <property type="evidence" value="ECO:0007669"/>
    <property type="project" value="UniProtKB-KW"/>
</dbReference>
<protein>
    <recommendedName>
        <fullName evidence="1">Elongation factor G</fullName>
    </recommendedName>
</protein>
<dbReference type="PROSITE" id="PS51722">
    <property type="entry name" value="G_TR_2"/>
    <property type="match status" value="1"/>
</dbReference>
<name>A0A371BJS6_9SPHN</name>
<evidence type="ECO:0000313" key="9">
    <source>
        <dbReference type="Proteomes" id="UP000263833"/>
    </source>
</evidence>
<dbReference type="GO" id="GO:0005525">
    <property type="term" value="F:GTP binding"/>
    <property type="evidence" value="ECO:0007669"/>
    <property type="project" value="UniProtKB-KW"/>
</dbReference>
<dbReference type="GO" id="GO:0003924">
    <property type="term" value="F:GTPase activity"/>
    <property type="evidence" value="ECO:0007669"/>
    <property type="project" value="InterPro"/>
</dbReference>
<organism evidence="8 9">
    <name type="scientific">Sphingorhabdus pulchriflava</name>
    <dbReference type="NCBI Taxonomy" id="2292257"/>
    <lineage>
        <taxon>Bacteria</taxon>
        <taxon>Pseudomonadati</taxon>
        <taxon>Pseudomonadota</taxon>
        <taxon>Alphaproteobacteria</taxon>
        <taxon>Sphingomonadales</taxon>
        <taxon>Sphingomonadaceae</taxon>
        <taxon>Sphingorhabdus</taxon>
    </lineage>
</organism>
<dbReference type="CDD" id="cd04170">
    <property type="entry name" value="EF-G_bact"/>
    <property type="match status" value="1"/>
</dbReference>
<dbReference type="PANTHER" id="PTHR43261:SF7">
    <property type="entry name" value="ELONGATION FACTOR G-LIKE PROTEIN"/>
    <property type="match status" value="1"/>
</dbReference>
<keyword evidence="9" id="KW-1185">Reference proteome</keyword>
<proteinExistence type="predicted"/>
<evidence type="ECO:0000256" key="3">
    <source>
        <dbReference type="ARBA" id="ARBA00022768"/>
    </source>
</evidence>
<keyword evidence="4" id="KW-0648">Protein biosynthesis</keyword>
<dbReference type="InterPro" id="IPR035647">
    <property type="entry name" value="EFG_III/V"/>
</dbReference>
<dbReference type="Gene3D" id="3.30.70.240">
    <property type="match status" value="1"/>
</dbReference>
<feature type="domain" description="Tr-type G" evidence="7">
    <location>
        <begin position="11"/>
        <end position="283"/>
    </location>
</feature>
<dbReference type="OrthoDB" id="9802948at2"/>
<dbReference type="Pfam" id="PF00009">
    <property type="entry name" value="GTP_EFTU"/>
    <property type="match status" value="1"/>
</dbReference>
<dbReference type="SUPFAM" id="SSF50447">
    <property type="entry name" value="Translation proteins"/>
    <property type="match status" value="1"/>
</dbReference>
<dbReference type="InterPro" id="IPR009000">
    <property type="entry name" value="Transl_B-barrel_sf"/>
</dbReference>
<accession>A0A371BJS6</accession>
<dbReference type="CDD" id="cd01434">
    <property type="entry name" value="EFG_mtEFG1_IV"/>
    <property type="match status" value="1"/>
</dbReference>
<evidence type="ECO:0000256" key="1">
    <source>
        <dbReference type="ARBA" id="ARBA00017872"/>
    </source>
</evidence>
<dbReference type="PRINTS" id="PR01037">
    <property type="entry name" value="TCRTETOQM"/>
</dbReference>
<reference evidence="9" key="1">
    <citation type="submission" date="2018-08" db="EMBL/GenBank/DDBJ databases">
        <authorList>
            <person name="Kim S.-J."/>
            <person name="Jung G.-Y."/>
        </authorList>
    </citation>
    <scope>NUCLEOTIDE SEQUENCE [LARGE SCALE GENOMIC DNA]</scope>
    <source>
        <strain evidence="9">GY_G</strain>
    </source>
</reference>
<dbReference type="Gene3D" id="3.30.70.870">
    <property type="entry name" value="Elongation Factor G (Translational Gtpase), domain 3"/>
    <property type="match status" value="1"/>
</dbReference>
<dbReference type="CDD" id="cd03713">
    <property type="entry name" value="EFG_mtEFG_C"/>
    <property type="match status" value="1"/>
</dbReference>
<dbReference type="InterPro" id="IPR005517">
    <property type="entry name" value="Transl_elong_EFG/EF2_IV"/>
</dbReference>
<dbReference type="PANTHER" id="PTHR43261">
    <property type="entry name" value="TRANSLATION ELONGATION FACTOR G-RELATED"/>
    <property type="match status" value="1"/>
</dbReference>
<sequence>MASTTKGAKVTGVRAVALVGPAGAGKTSLAEAMLFASGTISRLGSVEAGTTVGDSSPEARARRGSTEINLTRFEYLGDKFAIIDTPGAVGFAADGYAALGSADMAIVVVDPEPERAALAEPILRRLNALGIPHAVFVNKIDAARGRIHDLLEAMQPMSGAPLVARQIPIREGEKITGFVDIALERAHRYVPGKESERIDIPADLAEREASDRYHMLETLADHDDELLETLLMDEQPSLDRVLKDLTDEARAGWVVPVMFGSALNGFGVHRLLKMLRHEAPAVELAARRLGTNGKGVHVFKVANGGAVGRLALARVLGNGLSEGADLTEDIRAGALFALQGDKTNKLAAADAGDIVAIAKADAAKAGMIFGSSSDIGSEYLIDLPPRNATIALRAKNRQDDVKLSTALHKLVEEDPALEWTQDDSSHETLLRGINDEHLNVTLQRLKRRYGVDVETHAPKIAYRESIRKGVMQRGRHKKQSGGHGQYGDVVIEVRPLPRGSGFVFEEKISGGVVPKQWIPAVEAGVRDAMEKGPLGFPVVDVAVTLVDGSYHTVDSSELAFRLAGKLAMCEALAQCQPYLLEPVVHVAITSPPGTGSKMGSVVSSRRGQILNLGAHPDWQHWDMVEAHLPMASLNGLDAELRSLSQGLASFTAEFDHLSELSGKLADDVVKQATLEPA</sequence>
<gene>
    <name evidence="8" type="ORF">DXH95_04470</name>
</gene>
<dbReference type="SMART" id="SM00889">
    <property type="entry name" value="EFG_IV"/>
    <property type="match status" value="1"/>
</dbReference>
<evidence type="ECO:0000259" key="7">
    <source>
        <dbReference type="PROSITE" id="PS51722"/>
    </source>
</evidence>
<dbReference type="InterPro" id="IPR014721">
    <property type="entry name" value="Ribsml_uS5_D2-typ_fold_subgr"/>
</dbReference>
<comment type="caution">
    <text evidence="8">The sequence shown here is derived from an EMBL/GenBank/DDBJ whole genome shotgun (WGS) entry which is preliminary data.</text>
</comment>
<dbReference type="Pfam" id="PF00679">
    <property type="entry name" value="EFG_C"/>
    <property type="match status" value="1"/>
</dbReference>
<evidence type="ECO:0000313" key="8">
    <source>
        <dbReference type="EMBL" id="RDV07839.1"/>
    </source>
</evidence>
<evidence type="ECO:0000256" key="4">
    <source>
        <dbReference type="ARBA" id="ARBA00022917"/>
    </source>
</evidence>
<keyword evidence="2" id="KW-0547">Nucleotide-binding</keyword>
<dbReference type="Proteomes" id="UP000263833">
    <property type="component" value="Unassembled WGS sequence"/>
</dbReference>
<evidence type="ECO:0000256" key="5">
    <source>
        <dbReference type="ARBA" id="ARBA00023134"/>
    </source>
</evidence>
<comment type="function">
    <text evidence="6">Catalyzes the GTP-dependent ribosomal translocation step during translation elongation. During this step, the ribosome changes from the pre-translocational (PRE) to the post-translocational (POST) state as the newly formed A-site-bound peptidyl-tRNA and P-site-bound deacylated tRNA move to the P and E sites, respectively. Catalyzes the coordinated movement of the two tRNA molecules, the mRNA and conformational changes in the ribosome.</text>
</comment>
<dbReference type="InterPro" id="IPR020568">
    <property type="entry name" value="Ribosomal_Su5_D2-typ_SF"/>
</dbReference>
<dbReference type="AlphaFoldDB" id="A0A371BJS6"/>
<dbReference type="Gene3D" id="2.40.30.10">
    <property type="entry name" value="Translation factors"/>
    <property type="match status" value="1"/>
</dbReference>
<dbReference type="InterPro" id="IPR000640">
    <property type="entry name" value="EFG_V-like"/>
</dbReference>
<dbReference type="Pfam" id="PF03764">
    <property type="entry name" value="EFG_IV"/>
    <property type="match status" value="1"/>
</dbReference>
<evidence type="ECO:0000256" key="2">
    <source>
        <dbReference type="ARBA" id="ARBA00022741"/>
    </source>
</evidence>
<dbReference type="Gene3D" id="3.30.230.10">
    <property type="match status" value="1"/>
</dbReference>
<dbReference type="Pfam" id="PF14492">
    <property type="entry name" value="EFG_III"/>
    <property type="match status" value="1"/>
</dbReference>
<keyword evidence="3 8" id="KW-0251">Elongation factor</keyword>
<dbReference type="EMBL" id="QRGP01000001">
    <property type="protein sequence ID" value="RDV07839.1"/>
    <property type="molecule type" value="Genomic_DNA"/>
</dbReference>
<dbReference type="Gene3D" id="3.40.50.300">
    <property type="entry name" value="P-loop containing nucleotide triphosphate hydrolases"/>
    <property type="match status" value="1"/>
</dbReference>
<dbReference type="GO" id="GO:0032790">
    <property type="term" value="P:ribosome disassembly"/>
    <property type="evidence" value="ECO:0007669"/>
    <property type="project" value="TreeGrafter"/>
</dbReference>
<dbReference type="InterPro" id="IPR000795">
    <property type="entry name" value="T_Tr_GTP-bd_dom"/>
</dbReference>
<dbReference type="SUPFAM" id="SSF54211">
    <property type="entry name" value="Ribosomal protein S5 domain 2-like"/>
    <property type="match status" value="1"/>
</dbReference>
<dbReference type="InterPro" id="IPR035649">
    <property type="entry name" value="EFG_V"/>
</dbReference>
<dbReference type="FunFam" id="3.30.230.10:FF:000003">
    <property type="entry name" value="Elongation factor G"/>
    <property type="match status" value="1"/>
</dbReference>
<dbReference type="SMART" id="SM00838">
    <property type="entry name" value="EFG_C"/>
    <property type="match status" value="1"/>
</dbReference>
<dbReference type="InterPro" id="IPR041095">
    <property type="entry name" value="EFG_II"/>
</dbReference>
<dbReference type="InterPro" id="IPR047872">
    <property type="entry name" value="EFG_IV"/>
</dbReference>